<dbReference type="CDD" id="cd00075">
    <property type="entry name" value="HATPase"/>
    <property type="match status" value="1"/>
</dbReference>
<keyword evidence="4" id="KW-0597">Phosphoprotein</keyword>
<dbReference type="PRINTS" id="PR00344">
    <property type="entry name" value="BCTRLSENSOR"/>
</dbReference>
<dbReference type="InterPro" id="IPR036890">
    <property type="entry name" value="HATPase_C_sf"/>
</dbReference>
<evidence type="ECO:0000256" key="12">
    <source>
        <dbReference type="SAM" id="Phobius"/>
    </source>
</evidence>
<dbReference type="Gene3D" id="3.30.565.10">
    <property type="entry name" value="Histidine kinase-like ATPase, C-terminal domain"/>
    <property type="match status" value="1"/>
</dbReference>
<evidence type="ECO:0000256" key="11">
    <source>
        <dbReference type="SAM" id="MobiDB-lite"/>
    </source>
</evidence>
<comment type="subcellular location">
    <subcellularLocation>
        <location evidence="2">Cell membrane</location>
    </subcellularLocation>
</comment>
<dbReference type="Pfam" id="PF02518">
    <property type="entry name" value="HATPase_c"/>
    <property type="match status" value="1"/>
</dbReference>
<keyword evidence="9" id="KW-0902">Two-component regulatory system</keyword>
<dbReference type="EC" id="2.7.13.3" evidence="3"/>
<dbReference type="Pfam" id="PF00672">
    <property type="entry name" value="HAMP"/>
    <property type="match status" value="1"/>
</dbReference>
<keyword evidence="5 15" id="KW-0808">Transferase</keyword>
<dbReference type="Gene3D" id="1.10.287.130">
    <property type="match status" value="1"/>
</dbReference>
<dbReference type="CDD" id="cd06225">
    <property type="entry name" value="HAMP"/>
    <property type="match status" value="1"/>
</dbReference>
<dbReference type="InterPro" id="IPR036097">
    <property type="entry name" value="HisK_dim/P_sf"/>
</dbReference>
<evidence type="ECO:0000256" key="2">
    <source>
        <dbReference type="ARBA" id="ARBA00004236"/>
    </source>
</evidence>
<reference evidence="15 16" key="1">
    <citation type="submission" date="2020-05" db="EMBL/GenBank/DDBJ databases">
        <title>Actinomadura verrucosospora NRRL-B18236 (PFL_A860) Genome sequencing and assembly.</title>
        <authorList>
            <person name="Samborskyy M."/>
        </authorList>
    </citation>
    <scope>NUCLEOTIDE SEQUENCE [LARGE SCALE GENOMIC DNA]</scope>
    <source>
        <strain evidence="15 16">NRRL:B18236</strain>
    </source>
</reference>
<dbReference type="Pfam" id="PF00512">
    <property type="entry name" value="HisKA"/>
    <property type="match status" value="1"/>
</dbReference>
<dbReference type="SUPFAM" id="SSF47384">
    <property type="entry name" value="Homodimeric domain of signal transducing histidine kinase"/>
    <property type="match status" value="1"/>
</dbReference>
<comment type="catalytic activity">
    <reaction evidence="1">
        <text>ATP + protein L-histidine = ADP + protein N-phospho-L-histidine.</text>
        <dbReference type="EC" id="2.7.13.3"/>
    </reaction>
</comment>
<dbReference type="PANTHER" id="PTHR45436">
    <property type="entry name" value="SENSOR HISTIDINE KINASE YKOH"/>
    <property type="match status" value="1"/>
</dbReference>
<feature type="transmembrane region" description="Helical" evidence="12">
    <location>
        <begin position="21"/>
        <end position="44"/>
    </location>
</feature>
<dbReference type="SMART" id="SM00304">
    <property type="entry name" value="HAMP"/>
    <property type="match status" value="1"/>
</dbReference>
<accession>A0A7D3VZK7</accession>
<dbReference type="PANTHER" id="PTHR45436:SF5">
    <property type="entry name" value="SENSOR HISTIDINE KINASE TRCS"/>
    <property type="match status" value="1"/>
</dbReference>
<dbReference type="GO" id="GO:0005886">
    <property type="term" value="C:plasma membrane"/>
    <property type="evidence" value="ECO:0007669"/>
    <property type="project" value="UniProtKB-SubCell"/>
</dbReference>
<evidence type="ECO:0000313" key="16">
    <source>
        <dbReference type="Proteomes" id="UP000501240"/>
    </source>
</evidence>
<dbReference type="CDD" id="cd00082">
    <property type="entry name" value="HisKA"/>
    <property type="match status" value="1"/>
</dbReference>
<dbReference type="InterPro" id="IPR003660">
    <property type="entry name" value="HAMP_dom"/>
</dbReference>
<dbReference type="EMBL" id="CP053892">
    <property type="protein sequence ID" value="QKG27420.1"/>
    <property type="molecule type" value="Genomic_DNA"/>
</dbReference>
<proteinExistence type="predicted"/>
<evidence type="ECO:0000256" key="3">
    <source>
        <dbReference type="ARBA" id="ARBA00012438"/>
    </source>
</evidence>
<name>A0A7D3VZK7_ACTVE</name>
<evidence type="ECO:0000313" key="15">
    <source>
        <dbReference type="EMBL" id="QKG27420.1"/>
    </source>
</evidence>
<evidence type="ECO:0000256" key="6">
    <source>
        <dbReference type="ARBA" id="ARBA00022692"/>
    </source>
</evidence>
<evidence type="ECO:0000259" key="14">
    <source>
        <dbReference type="PROSITE" id="PS50885"/>
    </source>
</evidence>
<dbReference type="InterPro" id="IPR050428">
    <property type="entry name" value="TCS_sensor_his_kinase"/>
</dbReference>
<feature type="domain" description="HAMP" evidence="14">
    <location>
        <begin position="188"/>
        <end position="242"/>
    </location>
</feature>
<evidence type="ECO:0000256" key="10">
    <source>
        <dbReference type="ARBA" id="ARBA00023136"/>
    </source>
</evidence>
<keyword evidence="10 12" id="KW-0472">Membrane</keyword>
<keyword evidence="7 15" id="KW-0418">Kinase</keyword>
<dbReference type="InterPro" id="IPR005467">
    <property type="entry name" value="His_kinase_dom"/>
</dbReference>
<evidence type="ECO:0000256" key="4">
    <source>
        <dbReference type="ARBA" id="ARBA00022553"/>
    </source>
</evidence>
<dbReference type="SMART" id="SM00388">
    <property type="entry name" value="HisKA"/>
    <property type="match status" value="1"/>
</dbReference>
<organism evidence="15 16">
    <name type="scientific">Actinomadura verrucosospora</name>
    <dbReference type="NCBI Taxonomy" id="46165"/>
    <lineage>
        <taxon>Bacteria</taxon>
        <taxon>Bacillati</taxon>
        <taxon>Actinomycetota</taxon>
        <taxon>Actinomycetes</taxon>
        <taxon>Streptosporangiales</taxon>
        <taxon>Thermomonosporaceae</taxon>
        <taxon>Actinomadura</taxon>
    </lineage>
</organism>
<evidence type="ECO:0000256" key="7">
    <source>
        <dbReference type="ARBA" id="ARBA00022777"/>
    </source>
</evidence>
<dbReference type="SUPFAM" id="SSF158472">
    <property type="entry name" value="HAMP domain-like"/>
    <property type="match status" value="1"/>
</dbReference>
<keyword evidence="8 12" id="KW-1133">Transmembrane helix</keyword>
<dbReference type="AlphaFoldDB" id="A0A7D3VZK7"/>
<evidence type="ECO:0000256" key="1">
    <source>
        <dbReference type="ARBA" id="ARBA00000085"/>
    </source>
</evidence>
<dbReference type="InterPro" id="IPR004358">
    <property type="entry name" value="Sig_transdc_His_kin-like_C"/>
</dbReference>
<keyword evidence="16" id="KW-1185">Reference proteome</keyword>
<dbReference type="InterPro" id="IPR003661">
    <property type="entry name" value="HisK_dim/P_dom"/>
</dbReference>
<evidence type="ECO:0000259" key="13">
    <source>
        <dbReference type="PROSITE" id="PS50109"/>
    </source>
</evidence>
<evidence type="ECO:0000256" key="5">
    <source>
        <dbReference type="ARBA" id="ARBA00022679"/>
    </source>
</evidence>
<dbReference type="PROSITE" id="PS50109">
    <property type="entry name" value="HIS_KIN"/>
    <property type="match status" value="1"/>
</dbReference>
<dbReference type="SUPFAM" id="SSF55874">
    <property type="entry name" value="ATPase domain of HSP90 chaperone/DNA topoisomerase II/histidine kinase"/>
    <property type="match status" value="1"/>
</dbReference>
<dbReference type="GO" id="GO:0000155">
    <property type="term" value="F:phosphorelay sensor kinase activity"/>
    <property type="evidence" value="ECO:0007669"/>
    <property type="project" value="InterPro"/>
</dbReference>
<feature type="region of interest" description="Disordered" evidence="11">
    <location>
        <begin position="439"/>
        <end position="485"/>
    </location>
</feature>
<dbReference type="Proteomes" id="UP000501240">
    <property type="component" value="Chromosome"/>
</dbReference>
<gene>
    <name evidence="15" type="ORF">ACTIVE_9075</name>
</gene>
<evidence type="ECO:0000256" key="8">
    <source>
        <dbReference type="ARBA" id="ARBA00022989"/>
    </source>
</evidence>
<dbReference type="Gene3D" id="6.10.340.10">
    <property type="match status" value="1"/>
</dbReference>
<dbReference type="RefSeq" id="WP_216858187.1">
    <property type="nucleotide sequence ID" value="NZ_CP053892.1"/>
</dbReference>
<keyword evidence="6 12" id="KW-0812">Transmembrane</keyword>
<dbReference type="SMART" id="SM00387">
    <property type="entry name" value="HATPase_c"/>
    <property type="match status" value="1"/>
</dbReference>
<sequence length="485" mass="51812">MRIRPRRWRWRWRGPSLRARVAVLAAGTVIAAIVVTSAVSFTMFTGRLRKEIDQNLIGQAQTLADNVNGRPGDRHDGDLLAALDMSVATVRDGRAVSPPGTRTPPPVDREAVRRMSAPDGPPFVLADGEAGGVHMRVITVQAQDGTVIVLGRSLTMVDETVTGFQYITIVVGAGAAVLAAGAGIAVAGAGLQPVRRLTRAVAAIARTQDLNTEPIRVTGDDEISRLAGGFNAMLAALNRSRERQRRLVADAGHELRTPLTSLRTNIDLLIQSRAHPERTLPHGSMDALLGDVKAQLRELTNLVGDLVELARDDEQAAVRTEVRLDRVVPLAVERVRLRAPAATFETRLEPWLVRGSEPALVRAVTNLLDNAVKFSPPDGTVRVVLRAGELLVADEGPGIPEETLPHVFERFYRAPEARALPGSGLGLAIVRHTAEQHGGTVSACNRPEGGALMRLRLPGTPRPSAGPPVRASRPGPPSAPDAGHG</sequence>
<dbReference type="InterPro" id="IPR003594">
    <property type="entry name" value="HATPase_dom"/>
</dbReference>
<feature type="domain" description="Histidine kinase" evidence="13">
    <location>
        <begin position="250"/>
        <end position="461"/>
    </location>
</feature>
<protein>
    <recommendedName>
        <fullName evidence="3">histidine kinase</fullName>
        <ecNumber evidence="3">2.7.13.3</ecNumber>
    </recommendedName>
</protein>
<dbReference type="PROSITE" id="PS50885">
    <property type="entry name" value="HAMP"/>
    <property type="match status" value="1"/>
</dbReference>
<evidence type="ECO:0000256" key="9">
    <source>
        <dbReference type="ARBA" id="ARBA00023012"/>
    </source>
</evidence>